<dbReference type="RefSeq" id="WP_367778278.1">
    <property type="nucleotide sequence ID" value="NZ_JBFMIA010000002.1"/>
</dbReference>
<name>A0ABV3Q0R4_9BACL</name>
<evidence type="ECO:0000313" key="3">
    <source>
        <dbReference type="Proteomes" id="UP001556040"/>
    </source>
</evidence>
<proteinExistence type="predicted"/>
<feature type="coiled-coil region" evidence="1">
    <location>
        <begin position="3"/>
        <end position="54"/>
    </location>
</feature>
<protein>
    <submittedName>
        <fullName evidence="2">SE1832 family protein</fullName>
    </submittedName>
</protein>
<dbReference type="NCBIfam" id="NF040877">
    <property type="entry name" value="SE1832_fam"/>
    <property type="match status" value="1"/>
</dbReference>
<evidence type="ECO:0000313" key="2">
    <source>
        <dbReference type="EMBL" id="MEW9500932.1"/>
    </source>
</evidence>
<accession>A0ABV3Q0R4</accession>
<dbReference type="InterPro" id="IPR048062">
    <property type="entry name" value="SE1832-like"/>
</dbReference>
<keyword evidence="3" id="KW-1185">Reference proteome</keyword>
<dbReference type="Proteomes" id="UP001556040">
    <property type="component" value="Unassembled WGS sequence"/>
</dbReference>
<evidence type="ECO:0000256" key="1">
    <source>
        <dbReference type="SAM" id="Coils"/>
    </source>
</evidence>
<dbReference type="EMBL" id="JBFMIA010000002">
    <property type="protein sequence ID" value="MEW9500932.1"/>
    <property type="molecule type" value="Genomic_DNA"/>
</dbReference>
<organism evidence="2 3">
    <name type="scientific">Jeotgalibacillus marinus</name>
    <dbReference type="NCBI Taxonomy" id="86667"/>
    <lineage>
        <taxon>Bacteria</taxon>
        <taxon>Bacillati</taxon>
        <taxon>Bacillota</taxon>
        <taxon>Bacilli</taxon>
        <taxon>Bacillales</taxon>
        <taxon>Caryophanaceae</taxon>
        <taxon>Jeotgalibacillus</taxon>
    </lineage>
</organism>
<gene>
    <name evidence="2" type="ORF">AB1471_03835</name>
</gene>
<keyword evidence="1" id="KW-0175">Coiled coil</keyword>
<reference evidence="2 3" key="1">
    <citation type="journal article" date="1979" name="Int. J. Syst. Evol. Microbiol.">
        <title>Bacillus globisporus subsp. marinus subsp. nov.</title>
        <authorList>
            <person name="Liu H."/>
        </authorList>
    </citation>
    <scope>NUCLEOTIDE SEQUENCE [LARGE SCALE GENOMIC DNA]</scope>
    <source>
        <strain evidence="2 3">DSM 1297</strain>
    </source>
</reference>
<comment type="caution">
    <text evidence="2">The sequence shown here is derived from an EMBL/GenBank/DDBJ whole genome shotgun (WGS) entry which is preliminary data.</text>
</comment>
<sequence length="56" mass="6549">MDKNTIEQRIIELKMEYVRAQDDLEKHESVGADATSAEKRLVIIEAELEELRKLHL</sequence>